<organism evidence="1 2">
    <name type="scientific">Actinomortierella ambigua</name>
    <dbReference type="NCBI Taxonomy" id="1343610"/>
    <lineage>
        <taxon>Eukaryota</taxon>
        <taxon>Fungi</taxon>
        <taxon>Fungi incertae sedis</taxon>
        <taxon>Mucoromycota</taxon>
        <taxon>Mortierellomycotina</taxon>
        <taxon>Mortierellomycetes</taxon>
        <taxon>Mortierellales</taxon>
        <taxon>Mortierellaceae</taxon>
        <taxon>Actinomortierella</taxon>
    </lineage>
</organism>
<evidence type="ECO:0000313" key="2">
    <source>
        <dbReference type="Proteomes" id="UP000807716"/>
    </source>
</evidence>
<gene>
    <name evidence="1" type="ORF">DFQ27_004401</name>
</gene>
<sequence>MAQFGYGHLIPSIPSIATITQAIDVGTAVSAALLDKIGLMFGSITDTILGWKDKVTFRMHYLKLERMLVQERLDPTMQVVVRSEFDDLVRDNADRKVKIDVQDTMLATQTRQLATQTRQLATQTRQLADQKRRIADQRCLIAAQKRLIVAQKRQFTAQKRQIAHQQSQLQTHGQQIEELQRLISTFI</sequence>
<proteinExistence type="predicted"/>
<protein>
    <submittedName>
        <fullName evidence="1">Uncharacterized protein</fullName>
    </submittedName>
</protein>
<reference evidence="1" key="1">
    <citation type="journal article" date="2020" name="Fungal Divers.">
        <title>Resolving the Mortierellaceae phylogeny through synthesis of multi-gene phylogenetics and phylogenomics.</title>
        <authorList>
            <person name="Vandepol N."/>
            <person name="Liber J."/>
            <person name="Desiro A."/>
            <person name="Na H."/>
            <person name="Kennedy M."/>
            <person name="Barry K."/>
            <person name="Grigoriev I.V."/>
            <person name="Miller A.N."/>
            <person name="O'Donnell K."/>
            <person name="Stajich J.E."/>
            <person name="Bonito G."/>
        </authorList>
    </citation>
    <scope>NUCLEOTIDE SEQUENCE</scope>
    <source>
        <strain evidence="1">BC1065</strain>
    </source>
</reference>
<accession>A0A9P6U4L3</accession>
<dbReference type="Proteomes" id="UP000807716">
    <property type="component" value="Unassembled WGS sequence"/>
</dbReference>
<dbReference type="AlphaFoldDB" id="A0A9P6U4L3"/>
<keyword evidence="2" id="KW-1185">Reference proteome</keyword>
<name>A0A9P6U4L3_9FUNG</name>
<dbReference type="EMBL" id="JAAAJB010000305">
    <property type="protein sequence ID" value="KAG0258893.1"/>
    <property type="molecule type" value="Genomic_DNA"/>
</dbReference>
<evidence type="ECO:0000313" key="1">
    <source>
        <dbReference type="EMBL" id="KAG0258893.1"/>
    </source>
</evidence>
<comment type="caution">
    <text evidence="1">The sequence shown here is derived from an EMBL/GenBank/DDBJ whole genome shotgun (WGS) entry which is preliminary data.</text>
</comment>